<dbReference type="AlphaFoldDB" id="A0A4D8QA63"/>
<organism evidence="1 2">
    <name type="scientific">Azospirillum brasilense</name>
    <dbReference type="NCBI Taxonomy" id="192"/>
    <lineage>
        <taxon>Bacteria</taxon>
        <taxon>Pseudomonadati</taxon>
        <taxon>Pseudomonadota</taxon>
        <taxon>Alphaproteobacteria</taxon>
        <taxon>Rhodospirillales</taxon>
        <taxon>Azospirillaceae</taxon>
        <taxon>Azospirillum</taxon>
    </lineage>
</organism>
<dbReference type="EMBL" id="CP032336">
    <property type="protein sequence ID" value="QCO07287.1"/>
    <property type="molecule type" value="Genomic_DNA"/>
</dbReference>
<gene>
    <name evidence="1" type="ORF">D3867_36005</name>
</gene>
<sequence length="175" mass="19959">MTEPKFVRRYVKRYDEPDEYTCDVVWTDRKTGREVLSYDGGDPASTNPAYGGKSDADRFKKMGLDIFAEILVEDSKLPVEPGEVERCTAARAAREQREREEAEAVDLLDFLGADAATFVFEEWEDGEDQILRPALERRGFTDISFSMGEQDSFGPLSRWCVTTDGDGERRRFIYG</sequence>
<dbReference type="Proteomes" id="UP000298596">
    <property type="component" value="Plasmid p6"/>
</dbReference>
<reference evidence="1 2" key="1">
    <citation type="submission" date="2018-09" db="EMBL/GenBank/DDBJ databases">
        <title>Whole genome based analysis of evolution and adaptive divergence in Indian and Brazilian strains of Azospirillum brasilense.</title>
        <authorList>
            <person name="Singh C."/>
            <person name="Tripathi A.K."/>
        </authorList>
    </citation>
    <scope>NUCLEOTIDE SEQUENCE [LARGE SCALE GENOMIC DNA]</scope>
    <source>
        <strain evidence="1 2">MTCC4036</strain>
        <plasmid evidence="1 2">p6</plasmid>
    </source>
</reference>
<keyword evidence="1" id="KW-0614">Plasmid</keyword>
<evidence type="ECO:0000313" key="1">
    <source>
        <dbReference type="EMBL" id="QCO07287.1"/>
    </source>
</evidence>
<geneLocation type="plasmid" evidence="1 2">
    <name>p6</name>
</geneLocation>
<protein>
    <submittedName>
        <fullName evidence="1">Uncharacterized protein</fullName>
    </submittedName>
</protein>
<name>A0A4D8QA63_AZOBR</name>
<proteinExistence type="predicted"/>
<evidence type="ECO:0000313" key="2">
    <source>
        <dbReference type="Proteomes" id="UP000298596"/>
    </source>
</evidence>
<accession>A0A4D8QA63</accession>